<proteinExistence type="predicted"/>
<dbReference type="Gramene" id="A04p29480.2_BraZ1">
    <property type="protein sequence ID" value="A04p29480.2_BraZ1.CDS.1"/>
    <property type="gene ID" value="A04g29480.2_BraZ1"/>
</dbReference>
<dbReference type="Proteomes" id="UP000694005">
    <property type="component" value="Chromosome A04"/>
</dbReference>
<protein>
    <submittedName>
        <fullName evidence="1">Uncharacterized protein</fullName>
    </submittedName>
</protein>
<sequence>MENLFVESEEISYIVIVGDPVYDIYKEDKINFINDQLSRDVIVDQSQNVILRHDVQVCSQFNQIKGEFVRSMEIVEVLSSYTNEHVKTKFQFLVMCHTTVDLKIKMMVAINYVLLFEAYYVWKSRKRIGFYVKFLSLEDFGVEDHG</sequence>
<reference evidence="1 2" key="1">
    <citation type="submission" date="2021-07" db="EMBL/GenBank/DDBJ databases">
        <authorList>
            <consortium name="Genoscope - CEA"/>
            <person name="William W."/>
        </authorList>
    </citation>
    <scope>NUCLEOTIDE SEQUENCE [LARGE SCALE GENOMIC DNA]</scope>
</reference>
<accession>A0A8D9MDC0</accession>
<dbReference type="AlphaFoldDB" id="A0A8D9MDC0"/>
<organism evidence="1 2">
    <name type="scientific">Brassica campestris</name>
    <name type="common">Field mustard</name>
    <dbReference type="NCBI Taxonomy" id="3711"/>
    <lineage>
        <taxon>Eukaryota</taxon>
        <taxon>Viridiplantae</taxon>
        <taxon>Streptophyta</taxon>
        <taxon>Embryophyta</taxon>
        <taxon>Tracheophyta</taxon>
        <taxon>Spermatophyta</taxon>
        <taxon>Magnoliopsida</taxon>
        <taxon>eudicotyledons</taxon>
        <taxon>Gunneridae</taxon>
        <taxon>Pentapetalae</taxon>
        <taxon>rosids</taxon>
        <taxon>malvids</taxon>
        <taxon>Brassicales</taxon>
        <taxon>Brassicaceae</taxon>
        <taxon>Brassiceae</taxon>
        <taxon>Brassica</taxon>
    </lineage>
</organism>
<evidence type="ECO:0000313" key="2">
    <source>
        <dbReference type="Proteomes" id="UP000694005"/>
    </source>
</evidence>
<dbReference type="EMBL" id="LS974620">
    <property type="protein sequence ID" value="CAG7908047.1"/>
    <property type="molecule type" value="Genomic_DNA"/>
</dbReference>
<evidence type="ECO:0000313" key="1">
    <source>
        <dbReference type="EMBL" id="CAG7908047.1"/>
    </source>
</evidence>
<name>A0A8D9MDC0_BRACM</name>
<gene>
    <name evidence="1" type="ORF">BRAPAZ1V2_A04P29480.2</name>
</gene>